<feature type="domain" description="Vanadium-dependent haloperoxidase NapH1-like second helical-bundle" evidence="2">
    <location>
        <begin position="308"/>
        <end position="469"/>
    </location>
</feature>
<feature type="domain" description="DUF6851" evidence="1">
    <location>
        <begin position="67"/>
        <end position="203"/>
    </location>
</feature>
<dbReference type="InterPro" id="IPR055161">
    <property type="entry name" value="NapH1-like_2nd"/>
</dbReference>
<dbReference type="CDD" id="cd03398">
    <property type="entry name" value="PAP2_haloperoxidase"/>
    <property type="match status" value="1"/>
</dbReference>
<dbReference type="Pfam" id="PF21167">
    <property type="entry name" value="DUF6851"/>
    <property type="match status" value="1"/>
</dbReference>
<comment type="caution">
    <text evidence="3">The sequence shown here is derived from an EMBL/GenBank/DDBJ whole genome shotgun (WGS) entry which is preliminary data.</text>
</comment>
<organism evidence="3 4">
    <name type="scientific">Tunturiibacter empetritectus</name>
    <dbReference type="NCBI Taxonomy" id="3069691"/>
    <lineage>
        <taxon>Bacteria</taxon>
        <taxon>Pseudomonadati</taxon>
        <taxon>Acidobacteriota</taxon>
        <taxon>Terriglobia</taxon>
        <taxon>Terriglobales</taxon>
        <taxon>Acidobacteriaceae</taxon>
        <taxon>Tunturiibacter</taxon>
    </lineage>
</organism>
<dbReference type="Pfam" id="PF22778">
    <property type="entry name" value="VCPO_2nd"/>
    <property type="match status" value="1"/>
</dbReference>
<evidence type="ECO:0000259" key="2">
    <source>
        <dbReference type="Pfam" id="PF22778"/>
    </source>
</evidence>
<keyword evidence="4" id="KW-1185">Reference proteome</keyword>
<sequence length="484" mass="52463">MTTFSHRGRGIAGSSIAILAWALGPTLAWPAHAPGTQNVVILWNQAALAAIQDTRTSAPVAARAMAIIHTCMFDAWAAYDDVSVGTRLGGSLRRPLIERTAVNKEKAVSFAAYRALEDLFPGQRTSNMDPLMEALGFDYSEASEDIGTPSGIGSIACQAVLEFRHRDGANQLGDRHPGAYSDYTGFTPTNTAEVLKDQNRWQPLMVNGIPQRWLLPQWAMVTPFALTSAAQFRDVVLAQGPARYPSPGYWKQALDVVDLSAHLGDREKVIAEYWADGSSTVTPPGHWVVFAQHLSQRDHHSLDQDVKLFFILANALMDAGIAAWDAKRCTDFIRPITVVRALLSTREIQAWAGPGLGVRTVYGKDFRTYLPTPPFSSYVSGHSAFSAAGAEILKRFTGSDQFGESFTVGAGTSLIERGLTPTVPITLSWPTFSDAADQAGMSRRYGGIHYEEDDLAGRALGRAVAKEAWNKAMAYIDGAATGTN</sequence>
<gene>
    <name evidence="3" type="ORF">HDF09_002630</name>
</gene>
<dbReference type="InterPro" id="IPR052559">
    <property type="entry name" value="V-haloperoxidase"/>
</dbReference>
<reference evidence="3" key="1">
    <citation type="submission" date="2020-08" db="EMBL/GenBank/DDBJ databases">
        <title>Genomic Encyclopedia of Type Strains, Phase IV (KMG-V): Genome sequencing to study the core and pangenomes of soil and plant-associated prokaryotes.</title>
        <authorList>
            <person name="Whitman W."/>
        </authorList>
    </citation>
    <scope>NUCLEOTIDE SEQUENCE [LARGE SCALE GENOMIC DNA]</scope>
    <source>
        <strain evidence="3">M8UP27</strain>
    </source>
</reference>
<evidence type="ECO:0000259" key="1">
    <source>
        <dbReference type="Pfam" id="PF21167"/>
    </source>
</evidence>
<protein>
    <submittedName>
        <fullName evidence="3">Membrane-associated phospholipid phosphatase</fullName>
    </submittedName>
</protein>
<evidence type="ECO:0000313" key="4">
    <source>
        <dbReference type="Proteomes" id="UP000568106"/>
    </source>
</evidence>
<dbReference type="Gene3D" id="1.10.606.20">
    <property type="match status" value="1"/>
</dbReference>
<dbReference type="PANTHER" id="PTHR34599">
    <property type="entry name" value="PEROXIDASE-RELATED"/>
    <property type="match status" value="1"/>
</dbReference>
<accession>A0A7W8IIY7</accession>
<dbReference type="PANTHER" id="PTHR34599:SF2">
    <property type="entry name" value="TRAF-TYPE DOMAIN-CONTAINING PROTEIN"/>
    <property type="match status" value="1"/>
</dbReference>
<dbReference type="InterPro" id="IPR036938">
    <property type="entry name" value="PAP2/HPO_sf"/>
</dbReference>
<dbReference type="AlphaFoldDB" id="A0A7W8IIY7"/>
<dbReference type="InterPro" id="IPR049283">
    <property type="entry name" value="DUF6851"/>
</dbReference>
<dbReference type="Proteomes" id="UP000568106">
    <property type="component" value="Unassembled WGS sequence"/>
</dbReference>
<dbReference type="EMBL" id="JACHDY010000003">
    <property type="protein sequence ID" value="MBB5317944.1"/>
    <property type="molecule type" value="Genomic_DNA"/>
</dbReference>
<proteinExistence type="predicted"/>
<dbReference type="SUPFAM" id="SSF48317">
    <property type="entry name" value="Acid phosphatase/Vanadium-dependent haloperoxidase"/>
    <property type="match status" value="1"/>
</dbReference>
<name>A0A7W8IIY7_9BACT</name>
<evidence type="ECO:0000313" key="3">
    <source>
        <dbReference type="EMBL" id="MBB5317944.1"/>
    </source>
</evidence>